<evidence type="ECO:0000256" key="1">
    <source>
        <dbReference type="SAM" id="SignalP"/>
    </source>
</evidence>
<dbReference type="EMBL" id="NFHB01000001">
    <property type="protein sequence ID" value="OUN05141.1"/>
    <property type="molecule type" value="Genomic_DNA"/>
</dbReference>
<dbReference type="Proteomes" id="UP000195772">
    <property type="component" value="Unassembled WGS sequence"/>
</dbReference>
<evidence type="ECO:0000313" key="3">
    <source>
        <dbReference type="Proteomes" id="UP000195772"/>
    </source>
</evidence>
<dbReference type="OrthoDB" id="1048011at2"/>
<gene>
    <name evidence="2" type="ORF">B5G41_02315</name>
</gene>
<dbReference type="eggNOG" id="ENOG5033BBD">
    <property type="taxonomic scope" value="Bacteria"/>
</dbReference>
<proteinExistence type="predicted"/>
<keyword evidence="1" id="KW-0732">Signal</keyword>
<reference evidence="3" key="1">
    <citation type="submission" date="2017-04" db="EMBL/GenBank/DDBJ databases">
        <title>Function of individual gut microbiota members based on whole genome sequencing of pure cultures obtained from chicken caecum.</title>
        <authorList>
            <person name="Medvecky M."/>
            <person name="Cejkova D."/>
            <person name="Polansky O."/>
            <person name="Karasova D."/>
            <person name="Kubasova T."/>
            <person name="Cizek A."/>
            <person name="Rychlik I."/>
        </authorList>
    </citation>
    <scope>NUCLEOTIDE SEQUENCE [LARGE SCALE GENOMIC DNA]</scope>
    <source>
        <strain evidence="3">An90</strain>
    </source>
</reference>
<evidence type="ECO:0008006" key="4">
    <source>
        <dbReference type="Google" id="ProtNLM"/>
    </source>
</evidence>
<organism evidence="2 3">
    <name type="scientific">Alistipes onderdonkii</name>
    <dbReference type="NCBI Taxonomy" id="328813"/>
    <lineage>
        <taxon>Bacteria</taxon>
        <taxon>Pseudomonadati</taxon>
        <taxon>Bacteroidota</taxon>
        <taxon>Bacteroidia</taxon>
        <taxon>Bacteroidales</taxon>
        <taxon>Rikenellaceae</taxon>
        <taxon>Alistipes</taxon>
    </lineage>
</organism>
<accession>A0A1Y3QZP6</accession>
<comment type="caution">
    <text evidence="2">The sequence shown here is derived from an EMBL/GenBank/DDBJ whole genome shotgun (WGS) entry which is preliminary data.</text>
</comment>
<name>A0A1Y3QZP6_9BACT</name>
<evidence type="ECO:0000313" key="2">
    <source>
        <dbReference type="EMBL" id="OUN05141.1"/>
    </source>
</evidence>
<dbReference type="AlphaFoldDB" id="A0A1Y3QZP6"/>
<protein>
    <recommendedName>
        <fullName evidence="4">DUF1566 domain-containing protein</fullName>
    </recommendedName>
</protein>
<feature type="signal peptide" evidence="1">
    <location>
        <begin position="1"/>
        <end position="21"/>
    </location>
</feature>
<feature type="chain" id="PRO_5013322737" description="DUF1566 domain-containing protein" evidence="1">
    <location>
        <begin position="22"/>
        <end position="305"/>
    </location>
</feature>
<sequence length="305" mass="33948">MMKKTILLLLAAFCGVLTVAAQDLIIKADASKVEAKVTEITPEAVRYKRFSNPDGPTYVLPVSEISYIQYANGEKEYFKAAASIPATPLTPALPAEEPATVSAAPAAAEAPTASPVGGVKYVVKEYEIGEFYNQNGIKGVVCMLSDDRQHGLVISLDEIYLHWSEFRKPDLRVIGTDNRSDGSVNMEKVAAYIAENNLSWDDFPAFKWCREKGEGWYLPSIDELLNIGHNYSGGTRVQSSRQARNRFNNALKNNGGKRMDRLVYYFSSTEKDEKSAFTSHMGIEPPYVVEIPKYNNFLVRAVHKF</sequence>